<dbReference type="InParanoid" id="T1FBS1"/>
<accession>T1FBS1</accession>
<sequence>MVITRVKGYIFDRLKLSAIENTGLEKLLTISLRKELRQRNLDSKEVEEDLVTLVIIHSDMDSLNAIFGVDNLVCMSGSGSDHVQIGTFTNSISINQKSIRPLLKISHNVEYKINDVNFSKNIISNHTTQGRTIEQHYGSKIEANYFSIKDVNIVSDEDELAFNYLYVIDGQHVISTTI</sequence>
<dbReference type="Proteomes" id="UP000015101">
    <property type="component" value="Unassembled WGS sequence"/>
</dbReference>
<reference evidence="3" key="1">
    <citation type="submission" date="2012-12" db="EMBL/GenBank/DDBJ databases">
        <authorList>
            <person name="Hellsten U."/>
            <person name="Grimwood J."/>
            <person name="Chapman J.A."/>
            <person name="Shapiro H."/>
            <person name="Aerts A."/>
            <person name="Otillar R.P."/>
            <person name="Terry A.Y."/>
            <person name="Boore J.L."/>
            <person name="Simakov O."/>
            <person name="Marletaz F."/>
            <person name="Cho S.-J."/>
            <person name="Edsinger-Gonzales E."/>
            <person name="Havlak P."/>
            <person name="Kuo D.-H."/>
            <person name="Larsson T."/>
            <person name="Lv J."/>
            <person name="Arendt D."/>
            <person name="Savage R."/>
            <person name="Osoegawa K."/>
            <person name="de Jong P."/>
            <person name="Lindberg D.R."/>
            <person name="Seaver E.C."/>
            <person name="Weisblat D.A."/>
            <person name="Putnam N.H."/>
            <person name="Grigoriev I.V."/>
            <person name="Rokhsar D.S."/>
        </authorList>
    </citation>
    <scope>NUCLEOTIDE SEQUENCE</scope>
</reference>
<reference evidence="2" key="3">
    <citation type="submission" date="2015-06" db="UniProtKB">
        <authorList>
            <consortium name="EnsemblMetazoa"/>
        </authorList>
    </citation>
    <scope>IDENTIFICATION</scope>
</reference>
<evidence type="ECO:0000313" key="3">
    <source>
        <dbReference type="Proteomes" id="UP000015101"/>
    </source>
</evidence>
<gene>
    <name evidence="2" type="primary">20206270</name>
    <name evidence="1" type="ORF">HELRODRAFT_177488</name>
</gene>
<organism evidence="2 3">
    <name type="scientific">Helobdella robusta</name>
    <name type="common">Californian leech</name>
    <dbReference type="NCBI Taxonomy" id="6412"/>
    <lineage>
        <taxon>Eukaryota</taxon>
        <taxon>Metazoa</taxon>
        <taxon>Spiralia</taxon>
        <taxon>Lophotrochozoa</taxon>
        <taxon>Annelida</taxon>
        <taxon>Clitellata</taxon>
        <taxon>Hirudinea</taxon>
        <taxon>Rhynchobdellida</taxon>
        <taxon>Glossiphoniidae</taxon>
        <taxon>Helobdella</taxon>
    </lineage>
</organism>
<dbReference type="EnsemblMetazoa" id="HelroT177488">
    <property type="protein sequence ID" value="HelroP177488"/>
    <property type="gene ID" value="HelroG177488"/>
</dbReference>
<proteinExistence type="predicted"/>
<evidence type="ECO:0000313" key="1">
    <source>
        <dbReference type="EMBL" id="ESN97852.1"/>
    </source>
</evidence>
<keyword evidence="3" id="KW-1185">Reference proteome</keyword>
<dbReference type="CTD" id="20206270"/>
<evidence type="ECO:0000313" key="2">
    <source>
        <dbReference type="EnsemblMetazoa" id="HelroP177488"/>
    </source>
</evidence>
<reference evidence="1 3" key="2">
    <citation type="journal article" date="2013" name="Nature">
        <title>Insights into bilaterian evolution from three spiralian genomes.</title>
        <authorList>
            <person name="Simakov O."/>
            <person name="Marletaz F."/>
            <person name="Cho S.J."/>
            <person name="Edsinger-Gonzales E."/>
            <person name="Havlak P."/>
            <person name="Hellsten U."/>
            <person name="Kuo D.H."/>
            <person name="Larsson T."/>
            <person name="Lv J."/>
            <person name="Arendt D."/>
            <person name="Savage R."/>
            <person name="Osoegawa K."/>
            <person name="de Jong P."/>
            <person name="Grimwood J."/>
            <person name="Chapman J.A."/>
            <person name="Shapiro H."/>
            <person name="Aerts A."/>
            <person name="Otillar R.P."/>
            <person name="Terry A.Y."/>
            <person name="Boore J.L."/>
            <person name="Grigoriev I.V."/>
            <person name="Lindberg D.R."/>
            <person name="Seaver E.C."/>
            <person name="Weisblat D.A."/>
            <person name="Putnam N.H."/>
            <person name="Rokhsar D.S."/>
        </authorList>
    </citation>
    <scope>NUCLEOTIDE SEQUENCE</scope>
</reference>
<dbReference type="GeneID" id="20206270"/>
<dbReference type="RefSeq" id="XP_009023931.1">
    <property type="nucleotide sequence ID" value="XM_009025683.1"/>
</dbReference>
<dbReference type="EMBL" id="KB097269">
    <property type="protein sequence ID" value="ESN97852.1"/>
    <property type="molecule type" value="Genomic_DNA"/>
</dbReference>
<dbReference type="EMBL" id="AMQM01006077">
    <property type="status" value="NOT_ANNOTATED_CDS"/>
    <property type="molecule type" value="Genomic_DNA"/>
</dbReference>
<dbReference type="HOGENOM" id="CLU_1512248_0_0_1"/>
<name>T1FBS1_HELRO</name>
<dbReference type="KEGG" id="hro:HELRODRAFT_177488"/>
<protein>
    <submittedName>
        <fullName evidence="1 2">Uncharacterized protein</fullName>
    </submittedName>
</protein>
<dbReference type="AlphaFoldDB" id="T1FBS1"/>